<evidence type="ECO:0000313" key="2">
    <source>
        <dbReference type="Proteomes" id="UP000198382"/>
    </source>
</evidence>
<name>A0ABX4BVE9_FLAFR</name>
<comment type="caution">
    <text evidence="1">The sequence shown here is derived from an EMBL/GenBank/DDBJ whole genome shotgun (WGS) entry which is preliminary data.</text>
</comment>
<proteinExistence type="predicted"/>
<sequence>MKNRIGFVLVIVAVMFQITMKGQNLKLDPKGYFSARGIEVTVFDDIYPDGHQTGVTMIQHGERVMANGDLRLEISPGQWSPVPKEAEKKIDPATKTISHSLSYPDETKNHVGFNPIDYPDLKLKYKVNVAPTEGRTIYDL</sequence>
<organism evidence="1 2">
    <name type="scientific">Flavobacterium frigidimaris</name>
    <dbReference type="NCBI Taxonomy" id="262320"/>
    <lineage>
        <taxon>Bacteria</taxon>
        <taxon>Pseudomonadati</taxon>
        <taxon>Bacteroidota</taxon>
        <taxon>Flavobacteriia</taxon>
        <taxon>Flavobacteriales</taxon>
        <taxon>Flavobacteriaceae</taxon>
        <taxon>Flavobacterium</taxon>
    </lineage>
</organism>
<reference evidence="1 2" key="1">
    <citation type="submission" date="2016-11" db="EMBL/GenBank/DDBJ databases">
        <title>Whole genomes of Flavobacteriaceae.</title>
        <authorList>
            <person name="Stine C."/>
            <person name="Li C."/>
            <person name="Tadesse D."/>
        </authorList>
    </citation>
    <scope>NUCLEOTIDE SEQUENCE [LARGE SCALE GENOMIC DNA]</scope>
    <source>
        <strain evidence="1 2">DSM 15937</strain>
    </source>
</reference>
<evidence type="ECO:0000313" key="1">
    <source>
        <dbReference type="EMBL" id="OXA82070.1"/>
    </source>
</evidence>
<protein>
    <recommendedName>
        <fullName evidence="3">Glycoside hydrolase</fullName>
    </recommendedName>
</protein>
<dbReference type="Proteomes" id="UP000198382">
    <property type="component" value="Unassembled WGS sequence"/>
</dbReference>
<gene>
    <name evidence="1" type="ORF">B0A65_01535</name>
</gene>
<evidence type="ECO:0008006" key="3">
    <source>
        <dbReference type="Google" id="ProtNLM"/>
    </source>
</evidence>
<keyword evidence="2" id="KW-1185">Reference proteome</keyword>
<accession>A0ABX4BVE9</accession>
<dbReference type="RefSeq" id="WP_074658081.1">
    <property type="nucleotide sequence ID" value="NZ_MUGV01000004.1"/>
</dbReference>
<dbReference type="EMBL" id="MUGV01000004">
    <property type="protein sequence ID" value="OXA82070.1"/>
    <property type="molecule type" value="Genomic_DNA"/>
</dbReference>